<dbReference type="GO" id="GO:0008080">
    <property type="term" value="F:N-acetyltransferase activity"/>
    <property type="evidence" value="ECO:0007669"/>
    <property type="project" value="UniProtKB-ARBA"/>
</dbReference>
<dbReference type="PANTHER" id="PTHR10908">
    <property type="entry name" value="SEROTONIN N-ACETYLTRANSFERASE"/>
    <property type="match status" value="1"/>
</dbReference>
<evidence type="ECO:0000313" key="3">
    <source>
        <dbReference type="EMBL" id="CAD8415941.1"/>
    </source>
</evidence>
<organism evidence="3">
    <name type="scientific">Proboscia inermis</name>
    <dbReference type="NCBI Taxonomy" id="420281"/>
    <lineage>
        <taxon>Eukaryota</taxon>
        <taxon>Sar</taxon>
        <taxon>Stramenopiles</taxon>
        <taxon>Ochrophyta</taxon>
        <taxon>Bacillariophyta</taxon>
        <taxon>Coscinodiscophyceae</taxon>
        <taxon>Rhizosoleniophycidae</taxon>
        <taxon>Rhizosoleniales</taxon>
        <taxon>Rhizosoleniaceae</taxon>
        <taxon>Proboscia</taxon>
    </lineage>
</organism>
<gene>
    <name evidence="3" type="ORF">PINE0816_LOCUS12076</name>
</gene>
<evidence type="ECO:0000256" key="2">
    <source>
        <dbReference type="ARBA" id="ARBA00023315"/>
    </source>
</evidence>
<dbReference type="AlphaFoldDB" id="A0A7S0C889"/>
<accession>A0A7S0C889</accession>
<dbReference type="Gene3D" id="3.40.630.30">
    <property type="match status" value="1"/>
</dbReference>
<protein>
    <recommendedName>
        <fullName evidence="4">N-acetyltransferase domain-containing protein</fullName>
    </recommendedName>
</protein>
<keyword evidence="1" id="KW-0808">Transferase</keyword>
<name>A0A7S0C889_9STRA</name>
<keyword evidence="2" id="KW-0012">Acyltransferase</keyword>
<dbReference type="PANTHER" id="PTHR10908:SF0">
    <property type="entry name" value="SEROTONIN N-ACETYLTRANSFERASE"/>
    <property type="match status" value="1"/>
</dbReference>
<dbReference type="EMBL" id="HBEL01026108">
    <property type="protein sequence ID" value="CAD8415941.1"/>
    <property type="molecule type" value="Transcribed_RNA"/>
</dbReference>
<reference evidence="3" key="1">
    <citation type="submission" date="2021-01" db="EMBL/GenBank/DDBJ databases">
        <authorList>
            <person name="Corre E."/>
            <person name="Pelletier E."/>
            <person name="Niang G."/>
            <person name="Scheremetjew M."/>
            <person name="Finn R."/>
            <person name="Kale V."/>
            <person name="Holt S."/>
            <person name="Cochrane G."/>
            <person name="Meng A."/>
            <person name="Brown T."/>
            <person name="Cohen L."/>
        </authorList>
    </citation>
    <scope>NUCLEOTIDE SEQUENCE</scope>
    <source>
        <strain evidence="3">CCAP1064/1</strain>
    </source>
</reference>
<proteinExistence type="predicted"/>
<sequence length="99" mass="10925">MPCHDPDGSLLAVHSVVIDSNHRRKNSASQMMSDYVFAISREAKITNAAADTGCINKIILMAKLNLLGFYVQSGFCVTKISDIVHGSELWYRLELSLVP</sequence>
<evidence type="ECO:0008006" key="4">
    <source>
        <dbReference type="Google" id="ProtNLM"/>
    </source>
</evidence>
<dbReference type="InterPro" id="IPR051635">
    <property type="entry name" value="SNAT-like"/>
</dbReference>
<evidence type="ECO:0000256" key="1">
    <source>
        <dbReference type="ARBA" id="ARBA00022679"/>
    </source>
</evidence>